<organism evidence="9 10">
    <name type="scientific">Nocardiopsis changdeensis</name>
    <dbReference type="NCBI Taxonomy" id="2831969"/>
    <lineage>
        <taxon>Bacteria</taxon>
        <taxon>Bacillati</taxon>
        <taxon>Actinomycetota</taxon>
        <taxon>Actinomycetes</taxon>
        <taxon>Streptosporangiales</taxon>
        <taxon>Nocardiopsidaceae</taxon>
        <taxon>Nocardiopsis</taxon>
    </lineage>
</organism>
<dbReference type="Pfam" id="PF12740">
    <property type="entry name" value="PETase"/>
    <property type="match status" value="1"/>
</dbReference>
<feature type="domain" description="PET hydrolase/cutinase-like" evidence="8">
    <location>
        <begin position="26"/>
        <end position="253"/>
    </location>
</feature>
<proteinExistence type="predicted"/>
<evidence type="ECO:0000256" key="7">
    <source>
        <dbReference type="SAM" id="SignalP"/>
    </source>
</evidence>
<evidence type="ECO:0000256" key="3">
    <source>
        <dbReference type="ARBA" id="ARBA00033629"/>
    </source>
</evidence>
<protein>
    <recommendedName>
        <fullName evidence="5">poly(ethylene terephthalate) hydrolase</fullName>
        <ecNumber evidence="5">3.1.1.101</ecNumber>
    </recommendedName>
    <alternativeName>
        <fullName evidence="6">Poly(ethylene terephthalate) hydrolase</fullName>
    </alternativeName>
</protein>
<evidence type="ECO:0000256" key="1">
    <source>
        <dbReference type="ARBA" id="ARBA00004418"/>
    </source>
</evidence>
<dbReference type="RefSeq" id="WP_220560363.1">
    <property type="nucleotide sequence ID" value="NZ_CP074133.1"/>
</dbReference>
<evidence type="ECO:0000256" key="4">
    <source>
        <dbReference type="ARBA" id="ARBA00033707"/>
    </source>
</evidence>
<dbReference type="PANTHER" id="PTHR33428:SF14">
    <property type="entry name" value="CARBOXYLESTERASE TYPE B DOMAIN-CONTAINING PROTEIN"/>
    <property type="match status" value="1"/>
</dbReference>
<dbReference type="Gene3D" id="3.40.50.1820">
    <property type="entry name" value="alpha/beta hydrolase"/>
    <property type="match status" value="1"/>
</dbReference>
<dbReference type="InterPro" id="IPR041127">
    <property type="entry name" value="PET_hydrolase/cutinase-like"/>
</dbReference>
<keyword evidence="2" id="KW-0574">Periplasm</keyword>
<comment type="subcellular location">
    <subcellularLocation>
        <location evidence="1">Periplasm</location>
    </subcellularLocation>
</comment>
<dbReference type="EMBL" id="CP074133">
    <property type="protein sequence ID" value="QUX24897.1"/>
    <property type="molecule type" value="Genomic_DNA"/>
</dbReference>
<dbReference type="EC" id="3.1.1.101" evidence="5"/>
<accession>A0ABX8BSA1</accession>
<feature type="chain" id="PRO_5046091519" description="poly(ethylene terephthalate) hydrolase" evidence="7">
    <location>
        <begin position="31"/>
        <end position="279"/>
    </location>
</feature>
<gene>
    <name evidence="9" type="ORF">KGD84_11885</name>
</gene>
<keyword evidence="9" id="KW-0378">Hydrolase</keyword>
<evidence type="ECO:0000313" key="9">
    <source>
        <dbReference type="EMBL" id="QUX24897.1"/>
    </source>
</evidence>
<keyword evidence="10" id="KW-1185">Reference proteome</keyword>
<evidence type="ECO:0000259" key="8">
    <source>
        <dbReference type="Pfam" id="PF12740"/>
    </source>
</evidence>
<evidence type="ECO:0000313" key="10">
    <source>
        <dbReference type="Proteomes" id="UP000676079"/>
    </source>
</evidence>
<evidence type="ECO:0000256" key="6">
    <source>
        <dbReference type="ARBA" id="ARBA00033780"/>
    </source>
</evidence>
<sequence length="279" mass="30128">MHRRRSARPTALLLGVLTVLTLAPAAPATAAAAGGTGPYAAEYTTTWRLRDHTIYRPVDLPDDEPLPIVVWGNGACRADGTWFENILTEFASHGFLVIANGRPGGSGSTDPEMLTEAVDWAVDENTRPFSEYRGHIDTDRIAVMGQSCGGLEAYEVADDPRVTTTVLWNSGLLTDRDDDLLDDLHAPIAYFTGGPSDIAHPNALDDYSKLPAGLPAFIGHLDVGHYGTFAEPNGGEYGRVGTAWLRWHLKGDAAARAEFLGTDCGLCGTDWDIDHKNWP</sequence>
<keyword evidence="7" id="KW-0732">Signal</keyword>
<reference evidence="9 10" key="1">
    <citation type="submission" date="2021-05" db="EMBL/GenBank/DDBJ databases">
        <title>Direct Submission.</title>
        <authorList>
            <person name="Li K."/>
            <person name="Gao J."/>
        </authorList>
    </citation>
    <scope>NUCLEOTIDE SEQUENCE [LARGE SCALE GENOMIC DNA]</scope>
    <source>
        <strain evidence="9 10">Mg02</strain>
    </source>
</reference>
<dbReference type="Proteomes" id="UP000676079">
    <property type="component" value="Chromosome"/>
</dbReference>
<name>A0ABX8BSA1_9ACTN</name>
<dbReference type="InterPro" id="IPR029058">
    <property type="entry name" value="AB_hydrolase_fold"/>
</dbReference>
<evidence type="ECO:0000256" key="5">
    <source>
        <dbReference type="ARBA" id="ARBA00033764"/>
    </source>
</evidence>
<dbReference type="GO" id="GO:0016787">
    <property type="term" value="F:hydrolase activity"/>
    <property type="evidence" value="ECO:0007669"/>
    <property type="project" value="UniProtKB-KW"/>
</dbReference>
<evidence type="ECO:0000256" key="2">
    <source>
        <dbReference type="ARBA" id="ARBA00022764"/>
    </source>
</evidence>
<dbReference type="SUPFAM" id="SSF53474">
    <property type="entry name" value="alpha/beta-Hydrolases"/>
    <property type="match status" value="1"/>
</dbReference>
<comment type="catalytic activity">
    <reaction evidence="4">
        <text>(ethylene terephthalate)(n) + H2O = (ethylene terephthalate)(n-1) + 4-[(2-hydroxyethoxy)carbonyl]benzoate + H(+)</text>
        <dbReference type="Rhea" id="RHEA:49528"/>
        <dbReference type="Rhea" id="RHEA-COMP:12420"/>
        <dbReference type="Rhea" id="RHEA-COMP:12421"/>
        <dbReference type="ChEBI" id="CHEBI:15377"/>
        <dbReference type="ChEBI" id="CHEBI:15378"/>
        <dbReference type="ChEBI" id="CHEBI:131701"/>
        <dbReference type="ChEBI" id="CHEBI:131704"/>
        <dbReference type="EC" id="3.1.1.101"/>
    </reaction>
    <physiologicalReaction direction="left-to-right" evidence="4">
        <dbReference type="Rhea" id="RHEA:49529"/>
    </physiologicalReaction>
</comment>
<feature type="signal peptide" evidence="7">
    <location>
        <begin position="1"/>
        <end position="30"/>
    </location>
</feature>
<comment type="catalytic activity">
    <reaction evidence="3">
        <text>a butanoate ester + H2O = an aliphatic alcohol + butanoate + H(+)</text>
        <dbReference type="Rhea" id="RHEA:47348"/>
        <dbReference type="ChEBI" id="CHEBI:2571"/>
        <dbReference type="ChEBI" id="CHEBI:15377"/>
        <dbReference type="ChEBI" id="CHEBI:15378"/>
        <dbReference type="ChEBI" id="CHEBI:17968"/>
        <dbReference type="ChEBI" id="CHEBI:50477"/>
    </reaction>
    <physiologicalReaction direction="left-to-right" evidence="3">
        <dbReference type="Rhea" id="RHEA:47349"/>
    </physiologicalReaction>
</comment>
<dbReference type="PANTHER" id="PTHR33428">
    <property type="entry name" value="CHLOROPHYLLASE-2, CHLOROPLASTIC"/>
    <property type="match status" value="1"/>
</dbReference>